<dbReference type="PANTHER" id="PTHR43689">
    <property type="entry name" value="HYDROLASE"/>
    <property type="match status" value="1"/>
</dbReference>
<sequence>MSAGPHETPASYAGGSGSPLVLLHGFTGSWRVWRPLLPALTAHHAVFAPSLPGHAGAEAPAPGFGGTIAELVDGLEAKLDAAGIERAHLVGNSLGGWMALELGRRGRALSVLALSPAGGWRSPRDLKRVVGLMRGGRLMMERGGAGLTPLLARPRFRRLMLRSVAEHGERVPPAAVAEMLEEALGCVAFDAILTSIRTGTPLPAAPAADYPIRIAWSEKDRTIPLERYGRPLVANVPGAELTILPGVGHVPMFDDPELVARNILEVAAAADAKAAVAA</sequence>
<dbReference type="Proteomes" id="UP001056035">
    <property type="component" value="Chromosome"/>
</dbReference>
<protein>
    <submittedName>
        <fullName evidence="2">Alpha/beta fold hydrolase</fullName>
    </submittedName>
</protein>
<evidence type="ECO:0000313" key="2">
    <source>
        <dbReference type="EMBL" id="UTI65401.1"/>
    </source>
</evidence>
<evidence type="ECO:0000313" key="3">
    <source>
        <dbReference type="Proteomes" id="UP001056035"/>
    </source>
</evidence>
<dbReference type="RefSeq" id="WP_254572082.1">
    <property type="nucleotide sequence ID" value="NZ_CP098502.1"/>
</dbReference>
<dbReference type="PANTHER" id="PTHR43689:SF8">
    <property type="entry name" value="ALPHA_BETA-HYDROLASES SUPERFAMILY PROTEIN"/>
    <property type="match status" value="1"/>
</dbReference>
<dbReference type="SUPFAM" id="SSF53474">
    <property type="entry name" value="alpha/beta-Hydrolases"/>
    <property type="match status" value="1"/>
</dbReference>
<accession>A0ABY5DWD0</accession>
<dbReference type="EMBL" id="CP098502">
    <property type="protein sequence ID" value="UTI65401.1"/>
    <property type="molecule type" value="Genomic_DNA"/>
</dbReference>
<organism evidence="2 3">
    <name type="scientific">Paraconexibacter antarcticus</name>
    <dbReference type="NCBI Taxonomy" id="2949664"/>
    <lineage>
        <taxon>Bacteria</taxon>
        <taxon>Bacillati</taxon>
        <taxon>Actinomycetota</taxon>
        <taxon>Thermoleophilia</taxon>
        <taxon>Solirubrobacterales</taxon>
        <taxon>Paraconexibacteraceae</taxon>
        <taxon>Paraconexibacter</taxon>
    </lineage>
</organism>
<gene>
    <name evidence="2" type="ORF">NBH00_04110</name>
</gene>
<feature type="domain" description="AB hydrolase-1" evidence="1">
    <location>
        <begin position="20"/>
        <end position="261"/>
    </location>
</feature>
<dbReference type="PRINTS" id="PR00111">
    <property type="entry name" value="ABHYDROLASE"/>
</dbReference>
<evidence type="ECO:0000259" key="1">
    <source>
        <dbReference type="Pfam" id="PF12697"/>
    </source>
</evidence>
<dbReference type="GO" id="GO:0016787">
    <property type="term" value="F:hydrolase activity"/>
    <property type="evidence" value="ECO:0007669"/>
    <property type="project" value="UniProtKB-KW"/>
</dbReference>
<reference evidence="2 3" key="1">
    <citation type="submission" date="2022-06" db="EMBL/GenBank/DDBJ databases">
        <title>Paraconexibacter antarcticus.</title>
        <authorList>
            <person name="Kim C.S."/>
        </authorList>
    </citation>
    <scope>NUCLEOTIDE SEQUENCE [LARGE SCALE GENOMIC DNA]</scope>
    <source>
        <strain evidence="2 3">02-257</strain>
    </source>
</reference>
<name>A0ABY5DWD0_9ACTN</name>
<dbReference type="InterPro" id="IPR000073">
    <property type="entry name" value="AB_hydrolase_1"/>
</dbReference>
<dbReference type="Gene3D" id="3.40.50.1820">
    <property type="entry name" value="alpha/beta hydrolase"/>
    <property type="match status" value="1"/>
</dbReference>
<keyword evidence="2" id="KW-0378">Hydrolase</keyword>
<dbReference type="Pfam" id="PF12697">
    <property type="entry name" value="Abhydrolase_6"/>
    <property type="match status" value="1"/>
</dbReference>
<dbReference type="InterPro" id="IPR029058">
    <property type="entry name" value="AB_hydrolase_fold"/>
</dbReference>
<keyword evidence="3" id="KW-1185">Reference proteome</keyword>
<proteinExistence type="predicted"/>